<sequence length="55" mass="6445">MVPKTVAKASNVKPISLKREWMEFARIVGFCDDIGESFSRRIKRMNGEKMKNHLY</sequence>
<name>A0ABU2B5E1_9CORY</name>
<evidence type="ECO:0000313" key="2">
    <source>
        <dbReference type="Proteomes" id="UP001183619"/>
    </source>
</evidence>
<dbReference type="EMBL" id="JAVDYF010000001">
    <property type="protein sequence ID" value="MDR7353837.1"/>
    <property type="molecule type" value="Genomic_DNA"/>
</dbReference>
<keyword evidence="2" id="KW-1185">Reference proteome</keyword>
<gene>
    <name evidence="1" type="ORF">J2S37_000375</name>
</gene>
<comment type="caution">
    <text evidence="1">The sequence shown here is derived from an EMBL/GenBank/DDBJ whole genome shotgun (WGS) entry which is preliminary data.</text>
</comment>
<reference evidence="1 2" key="1">
    <citation type="submission" date="2023-07" db="EMBL/GenBank/DDBJ databases">
        <title>Sequencing the genomes of 1000 actinobacteria strains.</title>
        <authorList>
            <person name="Klenk H.-P."/>
        </authorList>
    </citation>
    <scope>NUCLEOTIDE SEQUENCE [LARGE SCALE GENOMIC DNA]</scope>
    <source>
        <strain evidence="1 2">DSM 44508</strain>
    </source>
</reference>
<protein>
    <submittedName>
        <fullName evidence="1">Uncharacterized protein</fullName>
    </submittedName>
</protein>
<proteinExistence type="predicted"/>
<dbReference type="Proteomes" id="UP001183619">
    <property type="component" value="Unassembled WGS sequence"/>
</dbReference>
<organism evidence="1 2">
    <name type="scientific">Corynebacterium felinum</name>
    <dbReference type="NCBI Taxonomy" id="131318"/>
    <lineage>
        <taxon>Bacteria</taxon>
        <taxon>Bacillati</taxon>
        <taxon>Actinomycetota</taxon>
        <taxon>Actinomycetes</taxon>
        <taxon>Mycobacteriales</taxon>
        <taxon>Corynebacteriaceae</taxon>
        <taxon>Corynebacterium</taxon>
    </lineage>
</organism>
<evidence type="ECO:0000313" key="1">
    <source>
        <dbReference type="EMBL" id="MDR7353837.1"/>
    </source>
</evidence>
<accession>A0ABU2B5E1</accession>